<dbReference type="RefSeq" id="WP_116208195.1">
    <property type="nucleotide sequence ID" value="NZ_QUNR01000003.1"/>
</dbReference>
<feature type="signal peptide" evidence="1">
    <location>
        <begin position="1"/>
        <end position="21"/>
    </location>
</feature>
<dbReference type="Proteomes" id="UP000256774">
    <property type="component" value="Unassembled WGS sequence"/>
</dbReference>
<accession>A0A3E0H2N1</accession>
<evidence type="ECO:0000313" key="2">
    <source>
        <dbReference type="EMBL" id="REH37569.1"/>
    </source>
</evidence>
<comment type="caution">
    <text evidence="2">The sequence shown here is derived from an EMBL/GenBank/DDBJ whole genome shotgun (WGS) entry which is preliminary data.</text>
</comment>
<dbReference type="InterPro" id="IPR010752">
    <property type="entry name" value="DUF1329"/>
</dbReference>
<sequence>MRFSQLTLAAALGVLSAPVWAVSADEAAKLGTELTPMGAEKAGNAEGTIPAWNGGISKAPAGFEEGDHYPNPFADEKPKFTISAANMGQYAANLTAGQQALLKKYPTWKMNVYPTHRTAAFPKAIYDASKENATRVKLAPGGLGFDGTSVGVPFPIPKTGVEPILNHITAYRGDSFAVSNQQVAVTSGGSYTPVRFEYEYDFHYNNLRKSAGDREENKLTNFLQTVTAPARLAGQVLLIHEYINQIKNPRQAWSYNPGQRRVRLAPNVAYDNPGVAADGLRTNDDFTLFNGATDRYNWTLVGKKEIYVPYNSYDLGSNKLKLDDLIQPGHINPDHARYELHRVWVVESTLKEGTSHIYSRRTFYIDEDSWTILAVDAYDGRGQLWRVAEQHVVQAFDIPGINPSAEVHHDLQSGRYLAMGLVNEESRVYRRIKRNASDFSPSGLRNMGTR</sequence>
<evidence type="ECO:0000313" key="3">
    <source>
        <dbReference type="Proteomes" id="UP000256774"/>
    </source>
</evidence>
<evidence type="ECO:0000256" key="1">
    <source>
        <dbReference type="SAM" id="SignalP"/>
    </source>
</evidence>
<keyword evidence="1" id="KW-0732">Signal</keyword>
<reference evidence="2 3" key="1">
    <citation type="submission" date="2018-08" db="EMBL/GenBank/DDBJ databases">
        <title>Genomic Encyclopedia of Type Strains, Phase IV (KMG-IV): sequencing the most valuable type-strain genomes for metagenomic binning, comparative biology and taxonomic classification.</title>
        <authorList>
            <person name="Goeker M."/>
        </authorList>
    </citation>
    <scope>NUCLEOTIDE SEQUENCE [LARGE SCALE GENOMIC DNA]</scope>
    <source>
        <strain evidence="2 3">DSM 26022</strain>
    </source>
</reference>
<name>A0A3E0H2N1_9GAMM</name>
<dbReference type="OrthoDB" id="178023at2"/>
<dbReference type="Gene3D" id="2.50.20.10">
    <property type="entry name" value="Lipoprotein localisation LolA/LolB/LppX"/>
    <property type="match status" value="1"/>
</dbReference>
<keyword evidence="3" id="KW-1185">Reference proteome</keyword>
<gene>
    <name evidence="2" type="ORF">DFR26_1344</name>
</gene>
<dbReference type="CDD" id="cd16329">
    <property type="entry name" value="LolA_like"/>
    <property type="match status" value="1"/>
</dbReference>
<feature type="chain" id="PRO_5017823783" evidence="1">
    <location>
        <begin position="22"/>
        <end position="450"/>
    </location>
</feature>
<dbReference type="EMBL" id="QUNR01000003">
    <property type="protein sequence ID" value="REH37569.1"/>
    <property type="molecule type" value="Genomic_DNA"/>
</dbReference>
<protein>
    <submittedName>
        <fullName evidence="2">Uncharacterized protein DUF1329</fullName>
    </submittedName>
</protein>
<organism evidence="2 3">
    <name type="scientific">Paraperlucidibaca baekdonensis</name>
    <dbReference type="NCBI Taxonomy" id="748120"/>
    <lineage>
        <taxon>Bacteria</taxon>
        <taxon>Pseudomonadati</taxon>
        <taxon>Pseudomonadota</taxon>
        <taxon>Gammaproteobacteria</taxon>
        <taxon>Moraxellales</taxon>
        <taxon>Moraxellaceae</taxon>
        <taxon>Paraperlucidibaca</taxon>
    </lineage>
</organism>
<dbReference type="AlphaFoldDB" id="A0A3E0H2N1"/>
<proteinExistence type="predicted"/>
<dbReference type="Pfam" id="PF07044">
    <property type="entry name" value="DUF1329"/>
    <property type="match status" value="1"/>
</dbReference>